<comment type="caution">
    <text evidence="10">The sequence shown here is derived from an EMBL/GenBank/DDBJ whole genome shotgun (WGS) entry which is preliminary data.</text>
</comment>
<dbReference type="InterPro" id="IPR022924">
    <property type="entry name" value="Cardiolipin_synthase"/>
</dbReference>
<dbReference type="SMART" id="SM00155">
    <property type="entry name" value="PLDc"/>
    <property type="match status" value="2"/>
</dbReference>
<dbReference type="PANTHER" id="PTHR21248">
    <property type="entry name" value="CARDIOLIPIN SYNTHASE"/>
    <property type="match status" value="1"/>
</dbReference>
<keyword evidence="7" id="KW-0472">Membrane</keyword>
<keyword evidence="11" id="KW-1185">Reference proteome</keyword>
<dbReference type="PANTHER" id="PTHR21248:SF7">
    <property type="entry name" value="MINOR CARDIOLIPIN SYNTHASE CLSB"/>
    <property type="match status" value="1"/>
</dbReference>
<keyword evidence="4" id="KW-0812">Transmembrane</keyword>
<evidence type="ECO:0000256" key="2">
    <source>
        <dbReference type="ARBA" id="ARBA00022475"/>
    </source>
</evidence>
<dbReference type="Proteomes" id="UP000681027">
    <property type="component" value="Unassembled WGS sequence"/>
</dbReference>
<evidence type="ECO:0000313" key="10">
    <source>
        <dbReference type="EMBL" id="MBS4190051.1"/>
    </source>
</evidence>
<organism evidence="10 11">
    <name type="scientific">Cytobacillus citreus</name>
    <dbReference type="NCBI Taxonomy" id="2833586"/>
    <lineage>
        <taxon>Bacteria</taxon>
        <taxon>Bacillati</taxon>
        <taxon>Bacillota</taxon>
        <taxon>Bacilli</taxon>
        <taxon>Bacillales</taxon>
        <taxon>Bacillaceae</taxon>
        <taxon>Cytobacillus</taxon>
    </lineage>
</organism>
<keyword evidence="6" id="KW-1133">Transmembrane helix</keyword>
<evidence type="ECO:0000259" key="9">
    <source>
        <dbReference type="PROSITE" id="PS50035"/>
    </source>
</evidence>
<dbReference type="CDD" id="cd09112">
    <property type="entry name" value="PLDc_CLS_2"/>
    <property type="match status" value="1"/>
</dbReference>
<dbReference type="InterPro" id="IPR001736">
    <property type="entry name" value="PLipase_D/transphosphatidylase"/>
</dbReference>
<accession>A0ABS5NQF0</accession>
<keyword evidence="2" id="KW-1003">Cell membrane</keyword>
<name>A0ABS5NQF0_9BACI</name>
<dbReference type="Pfam" id="PF13091">
    <property type="entry name" value="PLDc_2"/>
    <property type="match status" value="2"/>
</dbReference>
<dbReference type="CDD" id="cd09110">
    <property type="entry name" value="PLDc_CLS_1"/>
    <property type="match status" value="1"/>
</dbReference>
<evidence type="ECO:0000313" key="11">
    <source>
        <dbReference type="Proteomes" id="UP000681027"/>
    </source>
</evidence>
<reference evidence="10 11" key="1">
    <citation type="submission" date="2021-05" db="EMBL/GenBank/DDBJ databases">
        <title>Novel Bacillus species.</title>
        <authorList>
            <person name="Liu G."/>
        </authorList>
    </citation>
    <scope>NUCLEOTIDE SEQUENCE [LARGE SCALE GENOMIC DNA]</scope>
    <source>
        <strain evidence="10 11">FJAT-49705</strain>
    </source>
</reference>
<dbReference type="Gene3D" id="3.30.870.10">
    <property type="entry name" value="Endonuclease Chain A"/>
    <property type="match status" value="2"/>
</dbReference>
<dbReference type="RefSeq" id="WP_213101536.1">
    <property type="nucleotide sequence ID" value="NZ_JAGYPM010000002.1"/>
</dbReference>
<feature type="domain" description="PLD phosphodiesterase" evidence="9">
    <location>
        <begin position="313"/>
        <end position="340"/>
    </location>
</feature>
<evidence type="ECO:0000256" key="8">
    <source>
        <dbReference type="NCBIfam" id="TIGR04265"/>
    </source>
</evidence>
<protein>
    <recommendedName>
        <fullName evidence="8">Cardiolipin synthase</fullName>
        <ecNumber evidence="8">2.7.8.-</ecNumber>
    </recommendedName>
</protein>
<evidence type="ECO:0000256" key="3">
    <source>
        <dbReference type="ARBA" id="ARBA00022679"/>
    </source>
</evidence>
<evidence type="ECO:0000256" key="1">
    <source>
        <dbReference type="ARBA" id="ARBA00004236"/>
    </source>
</evidence>
<dbReference type="InterPro" id="IPR025202">
    <property type="entry name" value="PLD-like_dom"/>
</dbReference>
<evidence type="ECO:0000256" key="5">
    <source>
        <dbReference type="ARBA" id="ARBA00022737"/>
    </source>
</evidence>
<keyword evidence="3" id="KW-0808">Transferase</keyword>
<dbReference type="PROSITE" id="PS50035">
    <property type="entry name" value="PLD"/>
    <property type="match status" value="2"/>
</dbReference>
<dbReference type="EC" id="2.7.8.-" evidence="8"/>
<sequence>MKVLFILLIILLFIVLWLSLDFYLGRKNHIKNFTRQDPPFRHSHIDLYTDGPELFADFFSELKKARHHIHILFYIVKDDQFSTDFLNILKDKAKEGVEVRLLLDRIGSHVIKENTIQSLESHGVKFAFSHPLRFPFLFYSSQARNHRKITVIDGKIGYIGGFNIGKEYINLDPKLSPWRDYHLKMIGEGVADLQKEFLTDWYNEKKVHLLEIPIYFPSLPKGGCQHQIIPSRGIYLEETFSSMIRNARTSIIIGSPYFILSKRLMNDLLAALGKGVTLTILVPKTADHPFVKEASYPFLRKLISQGAIVYQFLNGFYHAKTYIIDDKICDIGTANFDHRSLFLNYEINCYIYDHAFIQKVLKVIETDIHHSKQLTLKELNQFDPWRTCKEIVARLIRMFL</sequence>
<dbReference type="NCBIfam" id="TIGR04265">
    <property type="entry name" value="bac_cardiolipin"/>
    <property type="match status" value="1"/>
</dbReference>
<evidence type="ECO:0000256" key="7">
    <source>
        <dbReference type="ARBA" id="ARBA00023136"/>
    </source>
</evidence>
<keyword evidence="5" id="KW-0677">Repeat</keyword>
<dbReference type="EMBL" id="JAGYPM010000002">
    <property type="protein sequence ID" value="MBS4190051.1"/>
    <property type="molecule type" value="Genomic_DNA"/>
</dbReference>
<feature type="domain" description="PLD phosphodiesterase" evidence="9">
    <location>
        <begin position="141"/>
        <end position="168"/>
    </location>
</feature>
<evidence type="ECO:0000256" key="6">
    <source>
        <dbReference type="ARBA" id="ARBA00022989"/>
    </source>
</evidence>
<proteinExistence type="predicted"/>
<comment type="subcellular location">
    <subcellularLocation>
        <location evidence="1">Cell membrane</location>
    </subcellularLocation>
</comment>
<evidence type="ECO:0000256" key="4">
    <source>
        <dbReference type="ARBA" id="ARBA00022692"/>
    </source>
</evidence>
<gene>
    <name evidence="10" type="primary">cls</name>
    <name evidence="10" type="ORF">KHA94_07520</name>
</gene>
<dbReference type="SUPFAM" id="SSF56024">
    <property type="entry name" value="Phospholipase D/nuclease"/>
    <property type="match status" value="2"/>
</dbReference>